<reference evidence="1 2" key="1">
    <citation type="submission" date="2016-10" db="EMBL/GenBank/DDBJ databases">
        <authorList>
            <person name="de Groot N.N."/>
        </authorList>
    </citation>
    <scope>NUCLEOTIDE SEQUENCE [LARGE SCALE GENOMIC DNA]</scope>
    <source>
        <strain evidence="1 2">CGMCC 4.5598</strain>
    </source>
</reference>
<keyword evidence="2" id="KW-1185">Reference proteome</keyword>
<dbReference type="EMBL" id="FOHX01000005">
    <property type="protein sequence ID" value="SET98266.1"/>
    <property type="molecule type" value="Genomic_DNA"/>
</dbReference>
<organism evidence="1 2">
    <name type="scientific">Nonomuraea wenchangensis</name>
    <dbReference type="NCBI Taxonomy" id="568860"/>
    <lineage>
        <taxon>Bacteria</taxon>
        <taxon>Bacillati</taxon>
        <taxon>Actinomycetota</taxon>
        <taxon>Actinomycetes</taxon>
        <taxon>Streptosporangiales</taxon>
        <taxon>Streptosporangiaceae</taxon>
        <taxon>Nonomuraea</taxon>
    </lineage>
</organism>
<dbReference type="RefSeq" id="WP_091082053.1">
    <property type="nucleotide sequence ID" value="NZ_FOHX01000005.1"/>
</dbReference>
<dbReference type="Proteomes" id="UP000199361">
    <property type="component" value="Unassembled WGS sequence"/>
</dbReference>
<accession>A0A1I0IPH3</accession>
<sequence length="212" mass="22455">MCDITITCGTCTTPDPEPEPPTPYRPLRHPDLNGWATASAPPEAATSTLTVPAQTATMYTAKAILPAGRTLSSLYVAVHSPATGRLSGEARLAVYESEFGPFHRTPDLPALFGQVGFRRAELETRVEASDEDRIIYLAALIPAYTVPPTLLTTAPVPPTAVPDDAYQLWAPISGRRCETASRSALPATVGGDSGFTPVDRIVLLTADGPWAA</sequence>
<gene>
    <name evidence="1" type="ORF">SAMN05421811_10566</name>
</gene>
<evidence type="ECO:0000313" key="1">
    <source>
        <dbReference type="EMBL" id="SET98266.1"/>
    </source>
</evidence>
<name>A0A1I0IPH3_9ACTN</name>
<dbReference type="AlphaFoldDB" id="A0A1I0IPH3"/>
<proteinExistence type="predicted"/>
<protein>
    <submittedName>
        <fullName evidence="1">Uncharacterized protein</fullName>
    </submittedName>
</protein>
<evidence type="ECO:0000313" key="2">
    <source>
        <dbReference type="Proteomes" id="UP000199361"/>
    </source>
</evidence>